<dbReference type="GO" id="GO:0022857">
    <property type="term" value="F:transmembrane transporter activity"/>
    <property type="evidence" value="ECO:0007669"/>
    <property type="project" value="InterPro"/>
</dbReference>
<accession>A0A223KVR5</accession>
<feature type="transmembrane region" description="Helical" evidence="7">
    <location>
        <begin position="293"/>
        <end position="313"/>
    </location>
</feature>
<evidence type="ECO:0000256" key="2">
    <source>
        <dbReference type="ARBA" id="ARBA00022448"/>
    </source>
</evidence>
<dbReference type="Proteomes" id="UP000215224">
    <property type="component" value="Chromosome"/>
</dbReference>
<dbReference type="GO" id="GO:0005886">
    <property type="term" value="C:plasma membrane"/>
    <property type="evidence" value="ECO:0007669"/>
    <property type="project" value="UniProtKB-SubCell"/>
</dbReference>
<feature type="transmembrane region" description="Helical" evidence="7">
    <location>
        <begin position="385"/>
        <end position="405"/>
    </location>
</feature>
<feature type="transmembrane region" description="Helical" evidence="7">
    <location>
        <begin position="116"/>
        <end position="137"/>
    </location>
</feature>
<dbReference type="RefSeq" id="WP_066415105.1">
    <property type="nucleotide sequence ID" value="NZ_CP018866.1"/>
</dbReference>
<dbReference type="STRING" id="1314751.GCA_001591425_01875"/>
<feature type="transmembrane region" description="Helical" evidence="7">
    <location>
        <begin position="265"/>
        <end position="286"/>
    </location>
</feature>
<proteinExistence type="predicted"/>
<keyword evidence="2" id="KW-0813">Transport</keyword>
<dbReference type="PANTHER" id="PTHR43266">
    <property type="entry name" value="MACROLIDE-EFFLUX PROTEIN"/>
    <property type="match status" value="1"/>
</dbReference>
<dbReference type="AlphaFoldDB" id="A0A223KVR5"/>
<dbReference type="Gene3D" id="1.20.1250.20">
    <property type="entry name" value="MFS general substrate transporter like domains"/>
    <property type="match status" value="1"/>
</dbReference>
<evidence type="ECO:0000256" key="3">
    <source>
        <dbReference type="ARBA" id="ARBA00022475"/>
    </source>
</evidence>
<dbReference type="PANTHER" id="PTHR43266:SF2">
    <property type="entry name" value="MAJOR FACILITATOR SUPERFAMILY (MFS) PROFILE DOMAIN-CONTAINING PROTEIN"/>
    <property type="match status" value="1"/>
</dbReference>
<evidence type="ECO:0000256" key="4">
    <source>
        <dbReference type="ARBA" id="ARBA00022692"/>
    </source>
</evidence>
<feature type="transmembrane region" description="Helical" evidence="7">
    <location>
        <begin position="182"/>
        <end position="203"/>
    </location>
</feature>
<evidence type="ECO:0000259" key="8">
    <source>
        <dbReference type="PROSITE" id="PS50850"/>
    </source>
</evidence>
<evidence type="ECO:0000313" key="9">
    <source>
        <dbReference type="EMBL" id="AST93562.1"/>
    </source>
</evidence>
<feature type="transmembrane region" description="Helical" evidence="7">
    <location>
        <begin position="233"/>
        <end position="259"/>
    </location>
</feature>
<dbReference type="InterPro" id="IPR020846">
    <property type="entry name" value="MFS_dom"/>
</dbReference>
<dbReference type="InterPro" id="IPR011701">
    <property type="entry name" value="MFS"/>
</dbReference>
<feature type="transmembrane region" description="Helical" evidence="7">
    <location>
        <begin position="61"/>
        <end position="80"/>
    </location>
</feature>
<keyword evidence="5 7" id="KW-1133">Transmembrane helix</keyword>
<feature type="transmembrane region" description="Helical" evidence="7">
    <location>
        <begin position="25"/>
        <end position="49"/>
    </location>
</feature>
<keyword evidence="4 7" id="KW-0812">Transmembrane</keyword>
<keyword evidence="10" id="KW-1185">Reference proteome</keyword>
<organism evidence="9 10">
    <name type="scientific">Sutcliffiella cohnii</name>
    <dbReference type="NCBI Taxonomy" id="33932"/>
    <lineage>
        <taxon>Bacteria</taxon>
        <taxon>Bacillati</taxon>
        <taxon>Bacillota</taxon>
        <taxon>Bacilli</taxon>
        <taxon>Bacillales</taxon>
        <taxon>Bacillaceae</taxon>
        <taxon>Sutcliffiella</taxon>
    </lineage>
</organism>
<feature type="transmembrane region" description="Helical" evidence="7">
    <location>
        <begin position="353"/>
        <end position="379"/>
    </location>
</feature>
<evidence type="ECO:0000256" key="7">
    <source>
        <dbReference type="SAM" id="Phobius"/>
    </source>
</evidence>
<dbReference type="Pfam" id="PF07690">
    <property type="entry name" value="MFS_1"/>
    <property type="match status" value="1"/>
</dbReference>
<evidence type="ECO:0000256" key="1">
    <source>
        <dbReference type="ARBA" id="ARBA00004651"/>
    </source>
</evidence>
<dbReference type="CDD" id="cd06173">
    <property type="entry name" value="MFS_MefA_like"/>
    <property type="match status" value="1"/>
</dbReference>
<evidence type="ECO:0000313" key="10">
    <source>
        <dbReference type="Proteomes" id="UP000215224"/>
    </source>
</evidence>
<feature type="transmembrane region" description="Helical" evidence="7">
    <location>
        <begin position="319"/>
        <end position="341"/>
    </location>
</feature>
<dbReference type="SUPFAM" id="SSF103473">
    <property type="entry name" value="MFS general substrate transporter"/>
    <property type="match status" value="1"/>
</dbReference>
<dbReference type="KEGG" id="bcoh:BC6307_20975"/>
<dbReference type="InterPro" id="IPR036259">
    <property type="entry name" value="MFS_trans_sf"/>
</dbReference>
<feature type="domain" description="Major facilitator superfamily (MFS) profile" evidence="8">
    <location>
        <begin position="23"/>
        <end position="410"/>
    </location>
</feature>
<keyword evidence="6 7" id="KW-0472">Membrane</keyword>
<feature type="transmembrane region" description="Helical" evidence="7">
    <location>
        <begin position="158"/>
        <end position="176"/>
    </location>
</feature>
<reference evidence="9" key="1">
    <citation type="submission" date="2016-12" db="EMBL/GenBank/DDBJ databases">
        <title>The whole genome sequencing and assembly of Bacillus cohnii DSM 6307T strain.</title>
        <authorList>
            <person name="Lee Y.-J."/>
            <person name="Yi H."/>
            <person name="Bahn Y.-S."/>
            <person name="Kim J.F."/>
            <person name="Lee D.-W."/>
        </authorList>
    </citation>
    <scope>NUCLEOTIDE SEQUENCE [LARGE SCALE GENOMIC DNA]</scope>
    <source>
        <strain evidence="9">DSM 6307</strain>
    </source>
</reference>
<comment type="subcellular location">
    <subcellularLocation>
        <location evidence="1">Cell membrane</location>
        <topology evidence="1">Multi-pass membrane protein</topology>
    </subcellularLocation>
</comment>
<keyword evidence="3" id="KW-1003">Cell membrane</keyword>
<sequence length="412" mass="45875">MSNIATTPIKTQQVSSNVLKNKNFLLLWLGSTLNYLTFNIFTLSLPLMIYDLTQSTLAMSSMRAIEFLPNILLAVFIGVLSDRYSRKKVMLSAVVIKTLSIGTILTLILFTDISIWMLYIIGFVLYTSTYTFGNAYHSIMPLVVKKDQLTEVNSYLSFTRELISIIGPAIAGLILLVTTYQYGITITLVGLLVLLIAVSLLNVPNEDKVPKKREGLFKEISAGWDCLIENKMLWSLTLIVCISNVASAMTIAVFIFYALKYFGISEFYLGIVLSSAAVGGLLAASIAKKLRKWFYRGHMITFSLILSAIGYFILFASVYWVFLAVGIFLIGFSGTIIGIHYSTLRQESTPNHLLGRVAGTSSTIMKLATPLAFLIAGLLGELITVNYLFLISVFIIFVTLFYLYYSKAYKLE</sequence>
<protein>
    <recommendedName>
        <fullName evidence="8">Major facilitator superfamily (MFS) profile domain-containing protein</fullName>
    </recommendedName>
</protein>
<evidence type="ECO:0000256" key="6">
    <source>
        <dbReference type="ARBA" id="ARBA00023136"/>
    </source>
</evidence>
<evidence type="ECO:0000256" key="5">
    <source>
        <dbReference type="ARBA" id="ARBA00022989"/>
    </source>
</evidence>
<gene>
    <name evidence="9" type="ORF">BC6307_20975</name>
</gene>
<feature type="transmembrane region" description="Helical" evidence="7">
    <location>
        <begin position="89"/>
        <end position="110"/>
    </location>
</feature>
<dbReference type="EMBL" id="CP018866">
    <property type="protein sequence ID" value="AST93562.1"/>
    <property type="molecule type" value="Genomic_DNA"/>
</dbReference>
<name>A0A223KVR5_9BACI</name>
<dbReference type="PROSITE" id="PS50850">
    <property type="entry name" value="MFS"/>
    <property type="match status" value="1"/>
</dbReference>